<feature type="active site" description="Proton donor/acceptor" evidence="3">
    <location>
        <position position="274"/>
    </location>
</feature>
<dbReference type="SUPFAM" id="SSF55486">
    <property type="entry name" value="Metalloproteases ('zincins'), catalytic domain"/>
    <property type="match status" value="1"/>
</dbReference>
<dbReference type="Pfam" id="PF02074">
    <property type="entry name" value="Peptidase_M32"/>
    <property type="match status" value="1"/>
</dbReference>
<feature type="binding site" evidence="2">
    <location>
        <position position="273"/>
    </location>
    <ligand>
        <name>Zn(2+)</name>
        <dbReference type="ChEBI" id="CHEBI:29105"/>
        <note>catalytic</note>
    </ligand>
</feature>
<feature type="binding site" evidence="2">
    <location>
        <position position="304"/>
    </location>
    <ligand>
        <name>Zn(2+)</name>
        <dbReference type="ChEBI" id="CHEBI:29105"/>
        <note>catalytic</note>
    </ligand>
</feature>
<evidence type="ECO:0000313" key="5">
    <source>
        <dbReference type="Proteomes" id="UP000245076"/>
    </source>
</evidence>
<dbReference type="PRINTS" id="PR00998">
    <property type="entry name" value="CRBOXYPTASET"/>
</dbReference>
<keyword evidence="5" id="KW-1185">Reference proteome</keyword>
<dbReference type="RefSeq" id="WP_108929387.1">
    <property type="nucleotide sequence ID" value="NZ_BFAY01000011.1"/>
</dbReference>
<dbReference type="Proteomes" id="UP000245076">
    <property type="component" value="Unassembled WGS sequence"/>
</dbReference>
<comment type="function">
    <text evidence="1">Broad specificity carboxypetidase that releases amino acids sequentially from the C-terminus, including neutral, aromatic, polar and basic residues.</text>
</comment>
<dbReference type="EC" id="3.4.17.19" evidence="1"/>
<evidence type="ECO:0000256" key="3">
    <source>
        <dbReference type="PIRSR" id="PIRSR006615-2"/>
    </source>
</evidence>
<protein>
    <recommendedName>
        <fullName evidence="1">Metal-dependent carboxypeptidase</fullName>
        <ecNumber evidence="1">3.4.17.19</ecNumber>
    </recommendedName>
</protein>
<keyword evidence="1" id="KW-0378">Hydrolase</keyword>
<keyword evidence="2" id="KW-0862">Zinc</keyword>
<dbReference type="GO" id="GO:0004181">
    <property type="term" value="F:metallocarboxypeptidase activity"/>
    <property type="evidence" value="ECO:0007669"/>
    <property type="project" value="UniProtKB-UniRule"/>
</dbReference>
<reference evidence="4 5" key="1">
    <citation type="submission" date="2018-02" db="EMBL/GenBank/DDBJ databases">
        <title>Novel Leptospira species isolated from soil and water in Japan.</title>
        <authorList>
            <person name="Nakao R."/>
            <person name="Masuzawa T."/>
        </authorList>
    </citation>
    <scope>NUCLEOTIDE SEQUENCE [LARGE SCALE GENOMIC DNA]</scope>
    <source>
        <strain evidence="4 5">E8</strain>
    </source>
</reference>
<comment type="catalytic activity">
    <reaction evidence="1">
        <text>Release of a C-terminal amino acid with broad specificity, except for -Pro.</text>
        <dbReference type="EC" id="3.4.17.19"/>
    </reaction>
</comment>
<comment type="cofactor">
    <cofactor evidence="2">
        <name>Zn(2+)</name>
        <dbReference type="ChEBI" id="CHEBI:29105"/>
    </cofactor>
    <text evidence="2">Binds 1 zinc ion per subunit.</text>
</comment>
<keyword evidence="1 2" id="KW-0479">Metal-binding</keyword>
<keyword evidence="1" id="KW-0482">Metalloprotease</keyword>
<dbReference type="PIRSF" id="PIRSF006615">
    <property type="entry name" value="Zn_crbxpep_Taq"/>
    <property type="match status" value="1"/>
</dbReference>
<dbReference type="PROSITE" id="PS52034">
    <property type="entry name" value="PEPTIDASE_M32"/>
    <property type="match status" value="1"/>
</dbReference>
<comment type="caution">
    <text evidence="4">The sequence shown here is derived from an EMBL/GenBank/DDBJ whole genome shotgun (WGS) entry which is preliminary data.</text>
</comment>
<dbReference type="PANTHER" id="PTHR34217:SF1">
    <property type="entry name" value="CARBOXYPEPTIDASE 1"/>
    <property type="match status" value="1"/>
</dbReference>
<keyword evidence="1" id="KW-0645">Protease</keyword>
<dbReference type="EMBL" id="BFAY01000011">
    <property type="protein sequence ID" value="GBF39838.1"/>
    <property type="molecule type" value="Genomic_DNA"/>
</dbReference>
<keyword evidence="1 4" id="KW-0121">Carboxypeptidase</keyword>
<evidence type="ECO:0000256" key="1">
    <source>
        <dbReference type="PIRNR" id="PIRNR006615"/>
    </source>
</evidence>
<dbReference type="OrthoDB" id="9772308at2"/>
<evidence type="ECO:0000313" key="4">
    <source>
        <dbReference type="EMBL" id="GBF39838.1"/>
    </source>
</evidence>
<dbReference type="GO" id="GO:0046872">
    <property type="term" value="F:metal ion binding"/>
    <property type="evidence" value="ECO:0007669"/>
    <property type="project" value="UniProtKB-KW"/>
</dbReference>
<name>A0A2P2D5E8_9LEPT</name>
<feature type="binding site" evidence="2">
    <location>
        <position position="277"/>
    </location>
    <ligand>
        <name>Zn(2+)</name>
        <dbReference type="ChEBI" id="CHEBI:29105"/>
        <note>catalytic</note>
    </ligand>
</feature>
<dbReference type="CDD" id="cd06460">
    <property type="entry name" value="M32_Taq"/>
    <property type="match status" value="1"/>
</dbReference>
<proteinExistence type="inferred from homology"/>
<organism evidence="4 5">
    <name type="scientific">Leptospira johnsonii</name>
    <dbReference type="NCBI Taxonomy" id="1917820"/>
    <lineage>
        <taxon>Bacteria</taxon>
        <taxon>Pseudomonadati</taxon>
        <taxon>Spirochaetota</taxon>
        <taxon>Spirochaetia</taxon>
        <taxon>Leptospirales</taxon>
        <taxon>Leptospiraceae</taxon>
        <taxon>Leptospira</taxon>
    </lineage>
</organism>
<sequence>MWESELQNWENILPAFKAYRDEFRNIYHLRNIGSVLHWDMEIGIPSDGLSERGDQLSFLSGLAHKSFIGDPFRSLAEKARDENTRTDLPGKSLRERELNLLFKDLDRSSCLPISWVEEFSKVTSQAHSIWVDARKKNDASSFLPILQKIVDLVFQKADYFGFSTEAYDALLDEYEPEAKAADLEVLFADLRKSLVPLIAKAKDATFPFQGNFPIDSQIPFNTSLPVLLGLPKSGFRLDSSAHPFSTSLGSFDKRITTRYEESDPLSSVYSVLHETGHALYEAGISLLAGGPSPLKDSVSLGVHESQSRLWENQVGRSKEFWEGIYPLFLKNLGISEASLPFSKLYSFVNKSKPSLIRVEADQITYNLHVILRFQIERAIFKKELVLKDLSGAWKDGMKSLLGVDVPDDSKGFLQDVHWSGGAFGYFPTYSLGNIYAAQLYSAFLKQNPKFPDELKNRETSSLLDWLRKHVHSKGRSLEAKELIRQATGEEPNSKYLVEYLDSKIKEQEVI</sequence>
<dbReference type="InterPro" id="IPR001333">
    <property type="entry name" value="Peptidase_M32_Taq"/>
</dbReference>
<comment type="similarity">
    <text evidence="1">Belongs to the peptidase M32 family.</text>
</comment>
<dbReference type="GO" id="GO:0006508">
    <property type="term" value="P:proteolysis"/>
    <property type="evidence" value="ECO:0007669"/>
    <property type="project" value="UniProtKB-UniRule"/>
</dbReference>
<gene>
    <name evidence="4" type="ORF">LPTSP1_28450</name>
</gene>
<dbReference type="AlphaFoldDB" id="A0A2P2D5E8"/>
<evidence type="ECO:0000256" key="2">
    <source>
        <dbReference type="PIRSR" id="PIRSR006615-1"/>
    </source>
</evidence>
<dbReference type="PANTHER" id="PTHR34217">
    <property type="entry name" value="METAL-DEPENDENT CARBOXYPEPTIDASE"/>
    <property type="match status" value="1"/>
</dbReference>
<accession>A0A2P2D5E8</accession>
<dbReference type="Gene3D" id="1.10.1370.30">
    <property type="match status" value="1"/>
</dbReference>